<gene>
    <name evidence="4" type="primary">LOC107069284</name>
</gene>
<accession>A0ABM1IP12</accession>
<evidence type="ECO:0000313" key="3">
    <source>
        <dbReference type="Proteomes" id="UP000694924"/>
    </source>
</evidence>
<dbReference type="RefSeq" id="XP_015181949.1">
    <property type="nucleotide sequence ID" value="XM_015326463.1"/>
</dbReference>
<feature type="coiled-coil region" evidence="1">
    <location>
        <begin position="25"/>
        <end position="222"/>
    </location>
</feature>
<feature type="region of interest" description="Disordered" evidence="2">
    <location>
        <begin position="528"/>
        <end position="566"/>
    </location>
</feature>
<sequence>MSDTMISSDESAFINSKSEYLSETLDGNALDCRKLQQQNENYRQELHELQLKLIHTEAMQKELQEANESLEQLLLKEQEKAQEKIHKIQEKNRENTEVYENELADLGLVLDKKEKENKELHESLQQLKVKKQQDKPLKIDDIEDKLKPLKEQIQELLYNLEDERRKREDTEDYIKDLKSQLVEHQEILQDTKNNLREKTEGLETVREELAICRSELETLRITPASETCKGNSLFAEVEDRYRLTLDKATTMKKKYDELKRAYGAKCKEINSFKIEKASLLKKWDECMKTFSDDDELTNRYKNRIRDLEKKLAEIQEVEKTTNDDDDSFSYMEKLLAEKKKQIQELNQKIERDSVDMLFQMEMKHKVTKQMQYWRYRAMYMETQLSAIQSQLELENICSSDCKSIFEKIEQHKINCKDTLDKQDMKNIEMNESEIMTFEDASSMNNPKCKNVLQTKIDNLDIKCNSNTDQNHLDNVSNKFVNTKLDGNANVGQCKTTDNVATLKYNETTNLNLMEETQKLKKNVQFTEDTKDVSGNESTFKKKLSEDKKKTHKPYQTMYISSSKSSN</sequence>
<evidence type="ECO:0000256" key="2">
    <source>
        <dbReference type="SAM" id="MobiDB-lite"/>
    </source>
</evidence>
<keyword evidence="1" id="KW-0175">Coiled coil</keyword>
<feature type="coiled-coil region" evidence="1">
    <location>
        <begin position="297"/>
        <end position="355"/>
    </location>
</feature>
<protein>
    <submittedName>
        <fullName evidence="4">Protein Spindly-like</fullName>
    </submittedName>
</protein>
<keyword evidence="3" id="KW-1185">Reference proteome</keyword>
<feature type="compositionally biased region" description="Basic and acidic residues" evidence="2">
    <location>
        <begin position="528"/>
        <end position="548"/>
    </location>
</feature>
<dbReference type="Proteomes" id="UP000694924">
    <property type="component" value="Unplaced"/>
</dbReference>
<proteinExistence type="predicted"/>
<name>A0ABM1IP12_POLDO</name>
<feature type="compositionally biased region" description="Polar residues" evidence="2">
    <location>
        <begin position="557"/>
        <end position="566"/>
    </location>
</feature>
<evidence type="ECO:0000256" key="1">
    <source>
        <dbReference type="SAM" id="Coils"/>
    </source>
</evidence>
<dbReference type="GeneID" id="107069284"/>
<evidence type="ECO:0000313" key="4">
    <source>
        <dbReference type="RefSeq" id="XP_015181949.1"/>
    </source>
</evidence>
<reference evidence="4" key="1">
    <citation type="submission" date="2025-08" db="UniProtKB">
        <authorList>
            <consortium name="RefSeq"/>
        </authorList>
    </citation>
    <scope>IDENTIFICATION</scope>
    <source>
        <tissue evidence="4">Whole body</tissue>
    </source>
</reference>
<organism evidence="3 4">
    <name type="scientific">Polistes dominula</name>
    <name type="common">European paper wasp</name>
    <name type="synonym">Vespa dominula</name>
    <dbReference type="NCBI Taxonomy" id="743375"/>
    <lineage>
        <taxon>Eukaryota</taxon>
        <taxon>Metazoa</taxon>
        <taxon>Ecdysozoa</taxon>
        <taxon>Arthropoda</taxon>
        <taxon>Hexapoda</taxon>
        <taxon>Insecta</taxon>
        <taxon>Pterygota</taxon>
        <taxon>Neoptera</taxon>
        <taxon>Endopterygota</taxon>
        <taxon>Hymenoptera</taxon>
        <taxon>Apocrita</taxon>
        <taxon>Aculeata</taxon>
        <taxon>Vespoidea</taxon>
        <taxon>Vespidae</taxon>
        <taxon>Polistinae</taxon>
        <taxon>Polistini</taxon>
        <taxon>Polistes</taxon>
    </lineage>
</organism>